<evidence type="ECO:0000313" key="3">
    <source>
        <dbReference type="Proteomes" id="UP001497516"/>
    </source>
</evidence>
<evidence type="ECO:0000313" key="2">
    <source>
        <dbReference type="EMBL" id="CAL1391216.1"/>
    </source>
</evidence>
<dbReference type="Proteomes" id="UP001497516">
    <property type="component" value="Chromosome 5"/>
</dbReference>
<accession>A0AAV2EYZ8</accession>
<dbReference type="AlphaFoldDB" id="A0AAV2EYZ8"/>
<feature type="domain" description="JmjC" evidence="1">
    <location>
        <begin position="553"/>
        <end position="628"/>
    </location>
</feature>
<sequence>MTTIITTLDGMADRLERRFDRLDELLDQVFLRLPEPRRPRFAAVVSVAGEQLPYHNYAQADHPPSVRRNAELKSSTATTLTTSMFSPSANPAHTAGAIHRHTYGNFPFAEFPSFNGDNPRVWIRKCEDLFAEYGIPDKEKVRIAADYLEYRPDIWFEGWRYGRREWVWEEFADALWKRFGWVNAGGFALAPSQHLDDHSIELEVTEASKLSHSLLPAAEFSTPEPAISKEVEVIKVTGSGSEQVDHKNNLQSPEEAVIVHMVSTSKSKPLPRPAFLVGDRLMVTDESQAMDVLTTSTQFGKVVSKQAWPSDASTTFRVVKRHQQKASCLVFPVSRGLQHYDFPIEVADTFNLRRDYGYQIYPTYYGVGVISHVSSSDPDFCEAYKAAFPNSQLTTANARNGTMVAPPFPFVLTEDGEDLSAADNVKLEDQKAASLLGIADTYIKLFDPGGAGLPSDFIATGSPRKLYISCDFEVDDNYCYAVVSKGRGDCPNFKGPYKDILASQAVLRDRFSWVSIEALDFNGCSGSNLRVVQHCDVVTSVLLVCCEMVGMMTDVKTWYNVSKVAAVVLKKVVGVHDYGRELNSPVRIMWPEVFICAFVQDCRLVQNVGEFVATGPVVSCSGFNKGFNRGKVSTIVILEGLRLTTNVAMRRAPSVVYQFQLFSDLASEFCVHEVLSHGRGLPEFKEPSKDGVEDINDEEILDRESVRSWGLYGSSSSKPLKEDCGTVMMLFATGNGGLSGQECYVIFSHGRGIDPDFREPYKELITTGEGIMDWW</sequence>
<keyword evidence="3" id="KW-1185">Reference proteome</keyword>
<proteinExistence type="predicted"/>
<organism evidence="2 3">
    <name type="scientific">Linum trigynum</name>
    <dbReference type="NCBI Taxonomy" id="586398"/>
    <lineage>
        <taxon>Eukaryota</taxon>
        <taxon>Viridiplantae</taxon>
        <taxon>Streptophyta</taxon>
        <taxon>Embryophyta</taxon>
        <taxon>Tracheophyta</taxon>
        <taxon>Spermatophyta</taxon>
        <taxon>Magnoliopsida</taxon>
        <taxon>eudicotyledons</taxon>
        <taxon>Gunneridae</taxon>
        <taxon>Pentapetalae</taxon>
        <taxon>rosids</taxon>
        <taxon>fabids</taxon>
        <taxon>Malpighiales</taxon>
        <taxon>Linaceae</taxon>
        <taxon>Linum</taxon>
    </lineage>
</organism>
<dbReference type="Gene3D" id="2.60.120.650">
    <property type="entry name" value="Cupin"/>
    <property type="match status" value="1"/>
</dbReference>
<gene>
    <name evidence="2" type="ORF">LTRI10_LOCUS31954</name>
</gene>
<name>A0AAV2EYZ8_9ROSI</name>
<evidence type="ECO:0000259" key="1">
    <source>
        <dbReference type="Pfam" id="PF02373"/>
    </source>
</evidence>
<protein>
    <recommendedName>
        <fullName evidence="1">JmjC domain-containing protein</fullName>
    </recommendedName>
</protein>
<reference evidence="2 3" key="1">
    <citation type="submission" date="2024-04" db="EMBL/GenBank/DDBJ databases">
        <authorList>
            <person name="Fracassetti M."/>
        </authorList>
    </citation>
    <scope>NUCLEOTIDE SEQUENCE [LARGE SCALE GENOMIC DNA]</scope>
</reference>
<dbReference type="EMBL" id="OZ034818">
    <property type="protein sequence ID" value="CAL1391216.1"/>
    <property type="molecule type" value="Genomic_DNA"/>
</dbReference>
<dbReference type="Pfam" id="PF02373">
    <property type="entry name" value="JmjC"/>
    <property type="match status" value="1"/>
</dbReference>
<dbReference type="InterPro" id="IPR003347">
    <property type="entry name" value="JmjC_dom"/>
</dbReference>